<evidence type="ECO:0000313" key="1">
    <source>
        <dbReference type="Ensembl" id="ENSCUSP00005016176.1"/>
    </source>
</evidence>
<sequence length="70" mass="7673">MWRTLALASAFFPGLFILCIRLLRWAAPGWSLKDRILLSGRLVSTVQATMATVSGITVVLSCKNVVYDSS</sequence>
<accession>A0A8C3UNQ4</accession>
<dbReference type="AlphaFoldDB" id="A0A8C3UNQ4"/>
<reference evidence="1" key="3">
    <citation type="submission" date="2025-09" db="UniProtKB">
        <authorList>
            <consortium name="Ensembl"/>
        </authorList>
    </citation>
    <scope>IDENTIFICATION</scope>
</reference>
<evidence type="ECO:0000313" key="2">
    <source>
        <dbReference type="Proteomes" id="UP000694563"/>
    </source>
</evidence>
<gene>
    <name evidence="1" type="primary">TLCD3A</name>
</gene>
<name>A0A8C3UNQ4_CATUS</name>
<organism evidence="1 2">
    <name type="scientific">Catharus ustulatus</name>
    <name type="common">Russet-backed thrush</name>
    <name type="synonym">Hylocichla ustulatus</name>
    <dbReference type="NCBI Taxonomy" id="91951"/>
    <lineage>
        <taxon>Eukaryota</taxon>
        <taxon>Metazoa</taxon>
        <taxon>Chordata</taxon>
        <taxon>Craniata</taxon>
        <taxon>Vertebrata</taxon>
        <taxon>Euteleostomi</taxon>
        <taxon>Archelosauria</taxon>
        <taxon>Archosauria</taxon>
        <taxon>Dinosauria</taxon>
        <taxon>Saurischia</taxon>
        <taxon>Theropoda</taxon>
        <taxon>Coelurosauria</taxon>
        <taxon>Aves</taxon>
        <taxon>Neognathae</taxon>
        <taxon>Neoaves</taxon>
        <taxon>Telluraves</taxon>
        <taxon>Australaves</taxon>
        <taxon>Passeriformes</taxon>
        <taxon>Turdidae</taxon>
        <taxon>Catharus</taxon>
    </lineage>
</organism>
<reference evidence="1" key="1">
    <citation type="submission" date="2020-10" db="EMBL/GenBank/DDBJ databases">
        <title>Catharus ustulatus (Swainson's thrush) genome, bCatUst1, primary haplotype v2.</title>
        <authorList>
            <person name="Delmore K."/>
            <person name="Vafadar M."/>
            <person name="Formenti G."/>
            <person name="Chow W."/>
            <person name="Pelan S."/>
            <person name="Howe K."/>
            <person name="Rhie A."/>
            <person name="Mountcastle J."/>
            <person name="Haase B."/>
            <person name="Fedrigo O."/>
            <person name="Jarvis E.D."/>
        </authorList>
    </citation>
    <scope>NUCLEOTIDE SEQUENCE [LARGE SCALE GENOMIC DNA]</scope>
</reference>
<reference evidence="1" key="2">
    <citation type="submission" date="2025-08" db="UniProtKB">
        <authorList>
            <consortium name="Ensembl"/>
        </authorList>
    </citation>
    <scope>IDENTIFICATION</scope>
</reference>
<protein>
    <submittedName>
        <fullName evidence="1">TLC domain containing 3A</fullName>
    </submittedName>
</protein>
<keyword evidence="2" id="KW-1185">Reference proteome</keyword>
<proteinExistence type="predicted"/>
<dbReference type="Proteomes" id="UP000694563">
    <property type="component" value="Chromosome 22"/>
</dbReference>
<dbReference type="Ensembl" id="ENSCUST00005016791.1">
    <property type="protein sequence ID" value="ENSCUSP00005016176.1"/>
    <property type="gene ID" value="ENSCUSG00005010373.1"/>
</dbReference>